<proteinExistence type="predicted"/>
<keyword evidence="2" id="KW-1185">Reference proteome</keyword>
<evidence type="ECO:0000313" key="1">
    <source>
        <dbReference type="EMBL" id="KAG7166612.1"/>
    </source>
</evidence>
<accession>A0A8J5MX57</accession>
<reference evidence="1" key="1">
    <citation type="journal article" date="2021" name="Sci. Adv.">
        <title>The American lobster genome reveals insights on longevity, neural, and immune adaptations.</title>
        <authorList>
            <person name="Polinski J.M."/>
            <person name="Zimin A.V."/>
            <person name="Clark K.F."/>
            <person name="Kohn A.B."/>
            <person name="Sadowski N."/>
            <person name="Timp W."/>
            <person name="Ptitsyn A."/>
            <person name="Khanna P."/>
            <person name="Romanova D.Y."/>
            <person name="Williams P."/>
            <person name="Greenwood S.J."/>
            <person name="Moroz L.L."/>
            <person name="Walt D.R."/>
            <person name="Bodnar A.G."/>
        </authorList>
    </citation>
    <scope>NUCLEOTIDE SEQUENCE</scope>
    <source>
        <strain evidence="1">GMGI-L3</strain>
    </source>
</reference>
<protein>
    <recommendedName>
        <fullName evidence="3">Reverse transcriptase</fullName>
    </recommendedName>
</protein>
<evidence type="ECO:0000313" key="2">
    <source>
        <dbReference type="Proteomes" id="UP000747542"/>
    </source>
</evidence>
<name>A0A8J5MX57_HOMAM</name>
<sequence length="69" mass="7876">MEKLWLMGILEDLLELLGDYLRGRALRTVVNGQTSQEYPMGASVLQGPVLGLIHWNIFINDLLQQRPQL</sequence>
<organism evidence="1 2">
    <name type="scientific">Homarus americanus</name>
    <name type="common">American lobster</name>
    <dbReference type="NCBI Taxonomy" id="6706"/>
    <lineage>
        <taxon>Eukaryota</taxon>
        <taxon>Metazoa</taxon>
        <taxon>Ecdysozoa</taxon>
        <taxon>Arthropoda</taxon>
        <taxon>Crustacea</taxon>
        <taxon>Multicrustacea</taxon>
        <taxon>Malacostraca</taxon>
        <taxon>Eumalacostraca</taxon>
        <taxon>Eucarida</taxon>
        <taxon>Decapoda</taxon>
        <taxon>Pleocyemata</taxon>
        <taxon>Astacidea</taxon>
        <taxon>Nephropoidea</taxon>
        <taxon>Nephropidae</taxon>
        <taxon>Homarus</taxon>
    </lineage>
</organism>
<comment type="caution">
    <text evidence="1">The sequence shown here is derived from an EMBL/GenBank/DDBJ whole genome shotgun (WGS) entry which is preliminary data.</text>
</comment>
<dbReference type="AlphaFoldDB" id="A0A8J5MX57"/>
<dbReference type="EMBL" id="JAHLQT010022272">
    <property type="protein sequence ID" value="KAG7166612.1"/>
    <property type="molecule type" value="Genomic_DNA"/>
</dbReference>
<dbReference type="Proteomes" id="UP000747542">
    <property type="component" value="Unassembled WGS sequence"/>
</dbReference>
<gene>
    <name evidence="1" type="ORF">Hamer_G013622</name>
</gene>
<evidence type="ECO:0008006" key="3">
    <source>
        <dbReference type="Google" id="ProtNLM"/>
    </source>
</evidence>